<dbReference type="EMBL" id="LR134384">
    <property type="protein sequence ID" value="VEH16246.1"/>
    <property type="molecule type" value="Genomic_DNA"/>
</dbReference>
<gene>
    <name evidence="1" type="ORF">NCTC13071_02270</name>
</gene>
<evidence type="ECO:0000313" key="1">
    <source>
        <dbReference type="EMBL" id="VEH16246.1"/>
    </source>
</evidence>
<name>A0A448L8E3_9BACT</name>
<organism evidence="1 2">
    <name type="scientific">Segatella oris</name>
    <dbReference type="NCBI Taxonomy" id="28135"/>
    <lineage>
        <taxon>Bacteria</taxon>
        <taxon>Pseudomonadati</taxon>
        <taxon>Bacteroidota</taxon>
        <taxon>Bacteroidia</taxon>
        <taxon>Bacteroidales</taxon>
        <taxon>Prevotellaceae</taxon>
        <taxon>Segatella</taxon>
    </lineage>
</organism>
<sequence length="88" mass="10195">MLILFKYVYNCFRIAGIFETQPFLAQNTRVLRPLRKVLTVKMLSNLMLFKVFGNIENTRLLRHFSLSSASKCVVFSGTWQGEMMQIAS</sequence>
<dbReference type="KEGG" id="poc:NCTC13071_02270"/>
<evidence type="ECO:0000313" key="2">
    <source>
        <dbReference type="Proteomes" id="UP000274578"/>
    </source>
</evidence>
<proteinExistence type="predicted"/>
<accession>A0A448L8E3</accession>
<reference evidence="1 2" key="1">
    <citation type="submission" date="2018-12" db="EMBL/GenBank/DDBJ databases">
        <authorList>
            <consortium name="Pathogen Informatics"/>
        </authorList>
    </citation>
    <scope>NUCLEOTIDE SEQUENCE [LARGE SCALE GENOMIC DNA]</scope>
    <source>
        <strain evidence="1 2">NCTC13071</strain>
    </source>
</reference>
<dbReference type="Proteomes" id="UP000274578">
    <property type="component" value="Chromosome 1"/>
</dbReference>
<protein>
    <submittedName>
        <fullName evidence="1">Uncharacterized protein</fullName>
    </submittedName>
</protein>
<dbReference type="AlphaFoldDB" id="A0A448L8E3"/>